<gene>
    <name evidence="1" type="ORF">Cfor_09653</name>
</gene>
<sequence>MRTSVQALKFKFHMPGQGLTLIEVYKITADVFAAEVLNCCSTWNGPWSAVWEGPGQQTGDNTGYTGLHITCSQTVHATVWQKGSFQEVRSM</sequence>
<accession>A0A6L2Q2U4</accession>
<reference evidence="2" key="1">
    <citation type="submission" date="2020-01" db="EMBL/GenBank/DDBJ databases">
        <title>Draft genome sequence of the Termite Coptotermes fromosanus.</title>
        <authorList>
            <person name="Itakura S."/>
            <person name="Yosikawa Y."/>
            <person name="Umezawa K."/>
        </authorList>
    </citation>
    <scope>NUCLEOTIDE SEQUENCE [LARGE SCALE GENOMIC DNA]</scope>
</reference>
<name>A0A6L2Q2U4_COPFO</name>
<dbReference type="Proteomes" id="UP000502823">
    <property type="component" value="Unassembled WGS sequence"/>
</dbReference>
<dbReference type="EMBL" id="BLKM01000853">
    <property type="protein sequence ID" value="GFG39056.1"/>
    <property type="molecule type" value="Genomic_DNA"/>
</dbReference>
<organism evidence="1 2">
    <name type="scientific">Coptotermes formosanus</name>
    <name type="common">Formosan subterranean termite</name>
    <dbReference type="NCBI Taxonomy" id="36987"/>
    <lineage>
        <taxon>Eukaryota</taxon>
        <taxon>Metazoa</taxon>
        <taxon>Ecdysozoa</taxon>
        <taxon>Arthropoda</taxon>
        <taxon>Hexapoda</taxon>
        <taxon>Insecta</taxon>
        <taxon>Pterygota</taxon>
        <taxon>Neoptera</taxon>
        <taxon>Polyneoptera</taxon>
        <taxon>Dictyoptera</taxon>
        <taxon>Blattodea</taxon>
        <taxon>Blattoidea</taxon>
        <taxon>Termitoidae</taxon>
        <taxon>Rhinotermitidae</taxon>
        <taxon>Coptotermes</taxon>
    </lineage>
</organism>
<comment type="caution">
    <text evidence="1">The sequence shown here is derived from an EMBL/GenBank/DDBJ whole genome shotgun (WGS) entry which is preliminary data.</text>
</comment>
<keyword evidence="2" id="KW-1185">Reference proteome</keyword>
<proteinExistence type="predicted"/>
<evidence type="ECO:0000313" key="2">
    <source>
        <dbReference type="Proteomes" id="UP000502823"/>
    </source>
</evidence>
<protein>
    <submittedName>
        <fullName evidence="1">Uncharacterized protein</fullName>
    </submittedName>
</protein>
<evidence type="ECO:0000313" key="1">
    <source>
        <dbReference type="EMBL" id="GFG39056.1"/>
    </source>
</evidence>
<dbReference type="InParanoid" id="A0A6L2Q2U4"/>
<dbReference type="AlphaFoldDB" id="A0A6L2Q2U4"/>